<dbReference type="AlphaFoldDB" id="A0A7S3LFI8"/>
<evidence type="ECO:0000313" key="1">
    <source>
        <dbReference type="EMBL" id="CAE0421629.1"/>
    </source>
</evidence>
<protein>
    <recommendedName>
        <fullName evidence="2">Peptidase M4 C-terminal domain-containing protein</fullName>
    </recommendedName>
</protein>
<gene>
    <name evidence="1" type="ORF">ACOF00016_LOCUS18266</name>
</gene>
<dbReference type="Gene3D" id="3.10.170.10">
    <property type="match status" value="1"/>
</dbReference>
<name>A0A7S3LFI8_9STRA</name>
<organism evidence="1">
    <name type="scientific">Amphora coffeiformis</name>
    <dbReference type="NCBI Taxonomy" id="265554"/>
    <lineage>
        <taxon>Eukaryota</taxon>
        <taxon>Sar</taxon>
        <taxon>Stramenopiles</taxon>
        <taxon>Ochrophyta</taxon>
        <taxon>Bacillariophyta</taxon>
        <taxon>Bacillariophyceae</taxon>
        <taxon>Bacillariophycidae</taxon>
        <taxon>Thalassiophysales</taxon>
        <taxon>Catenulaceae</taxon>
        <taxon>Amphora</taxon>
    </lineage>
</organism>
<reference evidence="1" key="1">
    <citation type="submission" date="2021-01" db="EMBL/GenBank/DDBJ databases">
        <authorList>
            <person name="Corre E."/>
            <person name="Pelletier E."/>
            <person name="Niang G."/>
            <person name="Scheremetjew M."/>
            <person name="Finn R."/>
            <person name="Kale V."/>
            <person name="Holt S."/>
            <person name="Cochrane G."/>
            <person name="Meng A."/>
            <person name="Brown T."/>
            <person name="Cohen L."/>
        </authorList>
    </citation>
    <scope>NUCLEOTIDE SEQUENCE</scope>
    <source>
        <strain evidence="1">CCMP127</strain>
    </source>
</reference>
<dbReference type="CDD" id="cd09598">
    <property type="entry name" value="M4_like"/>
    <property type="match status" value="1"/>
</dbReference>
<accession>A0A7S3LFI8</accession>
<evidence type="ECO:0008006" key="2">
    <source>
        <dbReference type="Google" id="ProtNLM"/>
    </source>
</evidence>
<sequence>MSRAYIFKQDPSALEIDTIRLMYTPFRIQDGPSDDRVVVDSGVKVRGDARGDFLIERDSKEKKKAFDAVHLFMVIRQIITMYDRSLGRLADSPAKIRIRNVQWQWGTDSQIRVYPHAGLDKNAYYSREEKALKFFYFASKKKQGKATYTCRSYDVVAHEVGHAVLDGLLPGYLESWQPETGALHEAFGDITVILGLLSQLDQCEAIIAHSKGDLHAKSFFSAIAEQFGEAKYGHRMGLRNADNDLRLDQVSEHVHDLSQVFTGAFYDITADIFEVKQNSTKFDDAHVLWEVGQHMCDLLLAALLKGPQVNATFGDIANQMLRLERNKENQILMRHQFNTRRILGPQAIEAAKKPSETVTSSLWQSCHCALSTKEHLDMVKSAIQKKRLQQQGWLARGRGSGK</sequence>
<dbReference type="EMBL" id="HBIM01024626">
    <property type="protein sequence ID" value="CAE0421629.1"/>
    <property type="molecule type" value="Transcribed_RNA"/>
</dbReference>
<proteinExistence type="predicted"/>
<dbReference type="SUPFAM" id="SSF55486">
    <property type="entry name" value="Metalloproteases ('zincins'), catalytic domain"/>
    <property type="match status" value="1"/>
</dbReference>